<sequence>MSLQSFHCFNSKWTQPNWGCDKTTQPGTPTRAQRCSTSSSNVDPLPVNNSPSAFHEGPLLRVPRSTVKFVWRRGEAASVGRNTGCGLSATKAATQSPVWTRGTVAEFEPGAWGRVRHSGTVSRGDLVVTIWRWSSSNLKVGSSIPSLTHLHAEVSFVKMLNPEWPPIE</sequence>
<feature type="region of interest" description="Disordered" evidence="1">
    <location>
        <begin position="19"/>
        <end position="48"/>
    </location>
</feature>
<evidence type="ECO:0000313" key="2">
    <source>
        <dbReference type="EMBL" id="CAB1427997.1"/>
    </source>
</evidence>
<name>A0A9N7YIF4_PLEPL</name>
<keyword evidence="3" id="KW-1185">Reference proteome</keyword>
<proteinExistence type="predicted"/>
<evidence type="ECO:0000256" key="1">
    <source>
        <dbReference type="SAM" id="MobiDB-lite"/>
    </source>
</evidence>
<protein>
    <submittedName>
        <fullName evidence="2">Uncharacterized protein</fullName>
    </submittedName>
</protein>
<organism evidence="2 3">
    <name type="scientific">Pleuronectes platessa</name>
    <name type="common">European plaice</name>
    <dbReference type="NCBI Taxonomy" id="8262"/>
    <lineage>
        <taxon>Eukaryota</taxon>
        <taxon>Metazoa</taxon>
        <taxon>Chordata</taxon>
        <taxon>Craniata</taxon>
        <taxon>Vertebrata</taxon>
        <taxon>Euteleostomi</taxon>
        <taxon>Actinopterygii</taxon>
        <taxon>Neopterygii</taxon>
        <taxon>Teleostei</taxon>
        <taxon>Neoteleostei</taxon>
        <taxon>Acanthomorphata</taxon>
        <taxon>Carangaria</taxon>
        <taxon>Pleuronectiformes</taxon>
        <taxon>Pleuronectoidei</taxon>
        <taxon>Pleuronectidae</taxon>
        <taxon>Pleuronectes</taxon>
    </lineage>
</organism>
<accession>A0A9N7YIF4</accession>
<dbReference type="EMBL" id="CADEAL010001012">
    <property type="protein sequence ID" value="CAB1427997.1"/>
    <property type="molecule type" value="Genomic_DNA"/>
</dbReference>
<dbReference type="Proteomes" id="UP001153269">
    <property type="component" value="Unassembled WGS sequence"/>
</dbReference>
<evidence type="ECO:0000313" key="3">
    <source>
        <dbReference type="Proteomes" id="UP001153269"/>
    </source>
</evidence>
<comment type="caution">
    <text evidence="2">The sequence shown here is derived from an EMBL/GenBank/DDBJ whole genome shotgun (WGS) entry which is preliminary data.</text>
</comment>
<dbReference type="AlphaFoldDB" id="A0A9N7YIF4"/>
<reference evidence="2" key="1">
    <citation type="submission" date="2020-03" db="EMBL/GenBank/DDBJ databases">
        <authorList>
            <person name="Weist P."/>
        </authorList>
    </citation>
    <scope>NUCLEOTIDE SEQUENCE</scope>
</reference>
<gene>
    <name evidence="2" type="ORF">PLEPLA_LOCUS15951</name>
</gene>